<evidence type="ECO:0000313" key="4">
    <source>
        <dbReference type="Proteomes" id="UP000321103"/>
    </source>
</evidence>
<evidence type="ECO:0000256" key="1">
    <source>
        <dbReference type="SAM" id="MobiDB-lite"/>
    </source>
</evidence>
<reference evidence="3 4" key="1">
    <citation type="submission" date="2019-07" db="EMBL/GenBank/DDBJ databases">
        <title>Whole genome shotgun sequence of Kocuria turfanensis NBRC 107627.</title>
        <authorList>
            <person name="Hosoyama A."/>
            <person name="Uohara A."/>
            <person name="Ohji S."/>
            <person name="Ichikawa N."/>
        </authorList>
    </citation>
    <scope>NUCLEOTIDE SEQUENCE [LARGE SCALE GENOMIC DNA]</scope>
    <source>
        <strain evidence="3 4">NBRC 107627</strain>
    </source>
</reference>
<dbReference type="Proteomes" id="UP000321103">
    <property type="component" value="Unassembled WGS sequence"/>
</dbReference>
<feature type="compositionally biased region" description="Acidic residues" evidence="1">
    <location>
        <begin position="71"/>
        <end position="83"/>
    </location>
</feature>
<keyword evidence="2" id="KW-0812">Transmembrane</keyword>
<keyword evidence="2" id="KW-0472">Membrane</keyword>
<dbReference type="STRING" id="388357.GCA_001580365_01443"/>
<feature type="compositionally biased region" description="Low complexity" evidence="1">
    <location>
        <begin position="131"/>
        <end position="143"/>
    </location>
</feature>
<evidence type="ECO:0000256" key="2">
    <source>
        <dbReference type="SAM" id="Phobius"/>
    </source>
</evidence>
<keyword evidence="2" id="KW-1133">Transmembrane helix</keyword>
<feature type="compositionally biased region" description="Gly residues" evidence="1">
    <location>
        <begin position="57"/>
        <end position="69"/>
    </location>
</feature>
<proteinExistence type="predicted"/>
<accession>A0A512IBS8</accession>
<name>A0A512IBS8_9MICC</name>
<feature type="transmembrane region" description="Helical" evidence="2">
    <location>
        <begin position="264"/>
        <end position="285"/>
    </location>
</feature>
<dbReference type="EMBL" id="BJZS01000031">
    <property type="protein sequence ID" value="GEO95141.1"/>
    <property type="molecule type" value="Genomic_DNA"/>
</dbReference>
<feature type="region of interest" description="Disordered" evidence="1">
    <location>
        <begin position="1"/>
        <end position="164"/>
    </location>
</feature>
<feature type="transmembrane region" description="Helical" evidence="2">
    <location>
        <begin position="305"/>
        <end position="331"/>
    </location>
</feature>
<sequence>MTPSSTPGSPSADDPMPWSDTGPHDDDATRPLPPVSRFPATGSSGHGATPQDRAPGAGTGSGSATGSGSGSEDEDWSWYDDDDTQHTRPLPAVSAQRPVPEDPPRAPELGPRTDPTPTVGTGGAAPPFPGGPTAAHPTSAHPSPGYPPSGYPAPAAGPAPADPATRYARQREEFGGLQLVPGFFGWLSALAVTWLLLAPAGLAAAALGFRIDSGMGGVVDDLAAGSAAAWTGAAVLGVVEFLAFLAGGYAAGRMARFSGARQGVSVWLWSLFGRSVATVAGLLWADTVGLAPVGVSAQALIGDLLVPGLLAVAAVLLVDLLGAVLGGMWGIRYHRRVDRWGDTGR</sequence>
<evidence type="ECO:0000313" key="3">
    <source>
        <dbReference type="EMBL" id="GEO95141.1"/>
    </source>
</evidence>
<gene>
    <name evidence="3" type="ORF">KTU01_12640</name>
</gene>
<dbReference type="AlphaFoldDB" id="A0A512IBS8"/>
<protein>
    <submittedName>
        <fullName evidence="3">Uncharacterized protein</fullName>
    </submittedName>
</protein>
<feature type="compositionally biased region" description="Low complexity" evidence="1">
    <location>
        <begin position="110"/>
        <end position="119"/>
    </location>
</feature>
<keyword evidence="4" id="KW-1185">Reference proteome</keyword>
<feature type="transmembrane region" description="Helical" evidence="2">
    <location>
        <begin position="227"/>
        <end position="252"/>
    </location>
</feature>
<feature type="transmembrane region" description="Helical" evidence="2">
    <location>
        <begin position="179"/>
        <end position="207"/>
    </location>
</feature>
<dbReference type="RefSeq" id="WP_147017475.1">
    <property type="nucleotide sequence ID" value="NZ_BJZS01000031.1"/>
</dbReference>
<feature type="compositionally biased region" description="Pro residues" evidence="1">
    <location>
        <begin position="144"/>
        <end position="161"/>
    </location>
</feature>
<comment type="caution">
    <text evidence="3">The sequence shown here is derived from an EMBL/GenBank/DDBJ whole genome shotgun (WGS) entry which is preliminary data.</text>
</comment>
<organism evidence="3 4">
    <name type="scientific">Kocuria turfanensis</name>
    <dbReference type="NCBI Taxonomy" id="388357"/>
    <lineage>
        <taxon>Bacteria</taxon>
        <taxon>Bacillati</taxon>
        <taxon>Actinomycetota</taxon>
        <taxon>Actinomycetes</taxon>
        <taxon>Micrococcales</taxon>
        <taxon>Micrococcaceae</taxon>
        <taxon>Kocuria</taxon>
    </lineage>
</organism>